<keyword evidence="2" id="KW-1185">Reference proteome</keyword>
<gene>
    <name evidence="1" type="ORF">EHR06_14235</name>
</gene>
<evidence type="ECO:0000313" key="1">
    <source>
        <dbReference type="EMBL" id="TGM97304.1"/>
    </source>
</evidence>
<protein>
    <submittedName>
        <fullName evidence="1">Uncharacterized protein</fullName>
    </submittedName>
</protein>
<name>A0A4Z1AQE4_9LEPT</name>
<dbReference type="AlphaFoldDB" id="A0A4Z1AQE4"/>
<evidence type="ECO:0000313" key="2">
    <source>
        <dbReference type="Proteomes" id="UP000297241"/>
    </source>
</evidence>
<dbReference type="Proteomes" id="UP000297241">
    <property type="component" value="Unassembled WGS sequence"/>
</dbReference>
<comment type="caution">
    <text evidence="1">The sequence shown here is derived from an EMBL/GenBank/DDBJ whole genome shotgun (WGS) entry which is preliminary data.</text>
</comment>
<sequence>MPKAAPIRKNKRGSQRSITKKQVLPKFLKKLPGIDRLFNNAPNQRNAIDAIWSIYSYAWECLSVTYNNYNQGLIASIYNAGISNVNNVFKTSLELLSEFNKYIIRADAENPKKANRILKQLSDKITDEILSRNIDPWIVRSSLLSEAVYTWRVAGLSGIAENYQMIRGGFNFTRKFRRLQRATHQSLEYFNEPEKEIRELVRALVYCGWALSHREFGHSQISI</sequence>
<dbReference type="OrthoDB" id="330280at2"/>
<organism evidence="1 2">
    <name type="scientific">Leptospira dzoumogneensis</name>
    <dbReference type="NCBI Taxonomy" id="2484904"/>
    <lineage>
        <taxon>Bacteria</taxon>
        <taxon>Pseudomonadati</taxon>
        <taxon>Spirochaetota</taxon>
        <taxon>Spirochaetia</taxon>
        <taxon>Leptospirales</taxon>
        <taxon>Leptospiraceae</taxon>
        <taxon>Leptospira</taxon>
    </lineage>
</organism>
<reference evidence="1" key="1">
    <citation type="journal article" date="2019" name="PLoS Negl. Trop. Dis.">
        <title>Revisiting the worldwide diversity of Leptospira species in the environment.</title>
        <authorList>
            <person name="Vincent A.T."/>
            <person name="Schiettekatte O."/>
            <person name="Bourhy P."/>
            <person name="Veyrier F.J."/>
            <person name="Picardeau M."/>
        </authorList>
    </citation>
    <scope>NUCLEOTIDE SEQUENCE [LARGE SCALE GENOMIC DNA]</scope>
    <source>
        <strain evidence="1">201601113</strain>
    </source>
</reference>
<dbReference type="RefSeq" id="WP_135757611.1">
    <property type="nucleotide sequence ID" value="NZ_RQHS01000019.1"/>
</dbReference>
<accession>A0A4Z1AQE4</accession>
<dbReference type="EMBL" id="RQHS01000019">
    <property type="protein sequence ID" value="TGM97304.1"/>
    <property type="molecule type" value="Genomic_DNA"/>
</dbReference>
<proteinExistence type="predicted"/>